<keyword evidence="5" id="KW-1185">Reference proteome</keyword>
<dbReference type="EMBL" id="JAIFRP010000019">
    <property type="protein sequence ID" value="KAK2586113.1"/>
    <property type="molecule type" value="Genomic_DNA"/>
</dbReference>
<keyword evidence="1" id="KW-0479">Metal-binding</keyword>
<dbReference type="PROSITE" id="PS50158">
    <property type="entry name" value="ZF_CCHC"/>
    <property type="match status" value="1"/>
</dbReference>
<dbReference type="InterPro" id="IPR036875">
    <property type="entry name" value="Znf_CCHC_sf"/>
</dbReference>
<dbReference type="SUPFAM" id="SSF57756">
    <property type="entry name" value="Retrovirus zinc finger-like domains"/>
    <property type="match status" value="1"/>
</dbReference>
<dbReference type="AlphaFoldDB" id="A0AAD9VT60"/>
<dbReference type="SMART" id="SM00343">
    <property type="entry name" value="ZnF_C2HC"/>
    <property type="match status" value="1"/>
</dbReference>
<sequence>MEFQVYTYTNKTLSRVGTVEVTRRVFTASPKCKHNGATDFRKQSSEYRSLQSKITLTNVPQATNQPGTVARSYASATANTSFLKKDQAIVIEAIEGTPIKEYISGISKLIKPQDIRFASRISNNRICVYFSSKKVVEEICKYKTIRIGINDLEVRPLITPSSRIIISNVCPVIPHDTIKEALITKGINLSSNISFLRAGFYEPELNHILSFRRQVYTKPDSLPLLPETMGIEYDGTKYWIYLSTESTTCFLCHKEGHIAKVCPNHNKQQDTNKLTTTNNNTESDTSNNIYYKPKENNEISEQNLRTHNNQEPPKELNSKYTENTTTEADILAAGIKRPLSPSSSSTLPPIMSITEKDSTNPNSEYSDDDNEFSGKETPATNHTLQSKN</sequence>
<protein>
    <recommendedName>
        <fullName evidence="3">CCHC-type domain-containing protein</fullName>
    </recommendedName>
</protein>
<feature type="compositionally biased region" description="Low complexity" evidence="2">
    <location>
        <begin position="338"/>
        <end position="353"/>
    </location>
</feature>
<evidence type="ECO:0000313" key="5">
    <source>
        <dbReference type="Proteomes" id="UP001258017"/>
    </source>
</evidence>
<feature type="region of interest" description="Disordered" evidence="2">
    <location>
        <begin position="334"/>
        <end position="388"/>
    </location>
</feature>
<feature type="compositionally biased region" description="Low complexity" evidence="2">
    <location>
        <begin position="269"/>
        <end position="288"/>
    </location>
</feature>
<name>A0AAD9VT60_9HYME</name>
<keyword evidence="1" id="KW-0862">Zinc</keyword>
<evidence type="ECO:0000256" key="2">
    <source>
        <dbReference type="SAM" id="MobiDB-lite"/>
    </source>
</evidence>
<feature type="compositionally biased region" description="Polar residues" evidence="2">
    <location>
        <begin position="378"/>
        <end position="388"/>
    </location>
</feature>
<dbReference type="GO" id="GO:0008270">
    <property type="term" value="F:zinc ion binding"/>
    <property type="evidence" value="ECO:0007669"/>
    <property type="project" value="UniProtKB-KW"/>
</dbReference>
<evidence type="ECO:0000256" key="1">
    <source>
        <dbReference type="PROSITE-ProRule" id="PRU00047"/>
    </source>
</evidence>
<organism evidence="4 5">
    <name type="scientific">Odynerus spinipes</name>
    <dbReference type="NCBI Taxonomy" id="1348599"/>
    <lineage>
        <taxon>Eukaryota</taxon>
        <taxon>Metazoa</taxon>
        <taxon>Ecdysozoa</taxon>
        <taxon>Arthropoda</taxon>
        <taxon>Hexapoda</taxon>
        <taxon>Insecta</taxon>
        <taxon>Pterygota</taxon>
        <taxon>Neoptera</taxon>
        <taxon>Endopterygota</taxon>
        <taxon>Hymenoptera</taxon>
        <taxon>Apocrita</taxon>
        <taxon>Aculeata</taxon>
        <taxon>Vespoidea</taxon>
        <taxon>Vespidae</taxon>
        <taxon>Eumeninae</taxon>
        <taxon>Odynerus</taxon>
    </lineage>
</organism>
<keyword evidence="1" id="KW-0863">Zinc-finger</keyword>
<evidence type="ECO:0000313" key="4">
    <source>
        <dbReference type="EMBL" id="KAK2586113.1"/>
    </source>
</evidence>
<dbReference type="GO" id="GO:0003676">
    <property type="term" value="F:nucleic acid binding"/>
    <property type="evidence" value="ECO:0007669"/>
    <property type="project" value="InterPro"/>
</dbReference>
<dbReference type="InterPro" id="IPR001878">
    <property type="entry name" value="Znf_CCHC"/>
</dbReference>
<reference evidence="4" key="2">
    <citation type="journal article" date="2023" name="Commun. Biol.">
        <title>Intrasexual cuticular hydrocarbon dimorphism in a wasp sheds light on hydrocarbon biosynthesis genes in Hymenoptera.</title>
        <authorList>
            <person name="Moris V.C."/>
            <person name="Podsiadlowski L."/>
            <person name="Martin S."/>
            <person name="Oeyen J.P."/>
            <person name="Donath A."/>
            <person name="Petersen M."/>
            <person name="Wilbrandt J."/>
            <person name="Misof B."/>
            <person name="Liedtke D."/>
            <person name="Thamm M."/>
            <person name="Scheiner R."/>
            <person name="Schmitt T."/>
            <person name="Niehuis O."/>
        </authorList>
    </citation>
    <scope>NUCLEOTIDE SEQUENCE</scope>
    <source>
        <strain evidence="4">GBR_01_08_01A</strain>
    </source>
</reference>
<feature type="domain" description="CCHC-type" evidence="3">
    <location>
        <begin position="249"/>
        <end position="264"/>
    </location>
</feature>
<gene>
    <name evidence="4" type="ORF">KPH14_008391</name>
</gene>
<dbReference type="Gene3D" id="4.10.60.10">
    <property type="entry name" value="Zinc finger, CCHC-type"/>
    <property type="match status" value="1"/>
</dbReference>
<comment type="caution">
    <text evidence="4">The sequence shown here is derived from an EMBL/GenBank/DDBJ whole genome shotgun (WGS) entry which is preliminary data.</text>
</comment>
<proteinExistence type="predicted"/>
<accession>A0AAD9VT60</accession>
<evidence type="ECO:0000259" key="3">
    <source>
        <dbReference type="PROSITE" id="PS50158"/>
    </source>
</evidence>
<dbReference type="Proteomes" id="UP001258017">
    <property type="component" value="Unassembled WGS sequence"/>
</dbReference>
<reference evidence="4" key="1">
    <citation type="submission" date="2021-08" db="EMBL/GenBank/DDBJ databases">
        <authorList>
            <person name="Misof B."/>
            <person name="Oliver O."/>
            <person name="Podsiadlowski L."/>
            <person name="Donath A."/>
            <person name="Peters R."/>
            <person name="Mayer C."/>
            <person name="Rust J."/>
            <person name="Gunkel S."/>
            <person name="Lesny P."/>
            <person name="Martin S."/>
            <person name="Oeyen J.P."/>
            <person name="Petersen M."/>
            <person name="Panagiotis P."/>
            <person name="Wilbrandt J."/>
            <person name="Tanja T."/>
        </authorList>
    </citation>
    <scope>NUCLEOTIDE SEQUENCE</scope>
    <source>
        <strain evidence="4">GBR_01_08_01A</strain>
        <tissue evidence="4">Thorax + abdomen</tissue>
    </source>
</reference>
<feature type="region of interest" description="Disordered" evidence="2">
    <location>
        <begin position="265"/>
        <end position="293"/>
    </location>
</feature>